<evidence type="ECO:0000313" key="3">
    <source>
        <dbReference type="Proteomes" id="UP001264959"/>
    </source>
</evidence>
<keyword evidence="1" id="KW-0472">Membrane</keyword>
<dbReference type="InterPro" id="IPR007703">
    <property type="entry name" value="PIF3"/>
</dbReference>
<organism evidence="2 3">
    <name type="scientific">Parapoynx stagnalis nucleopolyhedrovirus</name>
    <dbReference type="NCBI Taxonomy" id="2993413"/>
    <lineage>
        <taxon>Viruses</taxon>
        <taxon>Viruses incertae sedis</taxon>
        <taxon>Naldaviricetes</taxon>
        <taxon>Lefavirales</taxon>
        <taxon>Baculoviridae</taxon>
        <taxon>Alphabaculovirus</taxon>
        <taxon>Alphabaculovirus pastagnalis</taxon>
    </lineage>
</organism>
<dbReference type="Proteomes" id="UP001264959">
    <property type="component" value="Segment"/>
</dbReference>
<accession>A0A9E7YAC5</accession>
<name>A0A9E7YAC5_9ABAC</name>
<dbReference type="Pfam" id="PF05006">
    <property type="entry name" value="PIF3"/>
    <property type="match status" value="1"/>
</dbReference>
<feature type="transmembrane region" description="Helical" evidence="1">
    <location>
        <begin position="6"/>
        <end position="29"/>
    </location>
</feature>
<dbReference type="EMBL" id="ON704650">
    <property type="protein sequence ID" value="UZE89721.1"/>
    <property type="molecule type" value="Genomic_DNA"/>
</dbReference>
<protein>
    <submittedName>
        <fullName evidence="2">PIF-3</fullName>
    </submittedName>
</protein>
<keyword evidence="1" id="KW-0812">Transmembrane</keyword>
<keyword evidence="1" id="KW-1133">Transmembrane helix</keyword>
<reference evidence="2" key="1">
    <citation type="journal article" date="2022" name="Viruses">
        <title>The Parapoynx stagnalis Nucleopolyhedrovirus (PastNPV), a Divergent Member of the Alphabaculovirus Group I Clade, Encodes a Homolog of Ran GTPase.</title>
        <authorList>
            <person name="Harrison R.L."/>
            <person name="Rowley D.L."/>
        </authorList>
    </citation>
    <scope>NUCLEOTIDE SEQUENCE</scope>
    <source>
        <strain evidence="2">BCIPV-473</strain>
    </source>
</reference>
<sequence length="206" mass="23475">MLNLWQLLFLFIIVLIVYVYMFGWIRNFILDEHNEIMKLNMHDTPLFDFSFQRNRGIDCALNRLPCITDQQCRDNCVIASAASEVTCEQGFCNAADALVNAQSPDLIECDPALGLMHIFAVGGDFVVSQTCVSTYRDLIDDTGSARPYLCDNGTLTLNLHTTQFSTQSCECLPEYEKMMFRQTALARTIPVCIPREVANIYRRIYT</sequence>
<proteinExistence type="predicted"/>
<evidence type="ECO:0000313" key="2">
    <source>
        <dbReference type="EMBL" id="UZE89721.1"/>
    </source>
</evidence>
<keyword evidence="3" id="KW-1185">Reference proteome</keyword>
<evidence type="ECO:0000256" key="1">
    <source>
        <dbReference type="SAM" id="Phobius"/>
    </source>
</evidence>